<reference evidence="3 4" key="1">
    <citation type="submission" date="2020-04" db="EMBL/GenBank/DDBJ databases">
        <title>Perkinsus chesapeaki whole genome sequence.</title>
        <authorList>
            <person name="Bogema D.R."/>
        </authorList>
    </citation>
    <scope>NUCLEOTIDE SEQUENCE [LARGE SCALE GENOMIC DNA]</scope>
    <source>
        <strain evidence="3">ATCC PRA-425</strain>
    </source>
</reference>
<evidence type="ECO:0000313" key="3">
    <source>
        <dbReference type="EMBL" id="KAF4662853.1"/>
    </source>
</evidence>
<keyword evidence="2" id="KW-0472">Membrane</keyword>
<comment type="caution">
    <text evidence="3">The sequence shown here is derived from an EMBL/GenBank/DDBJ whole genome shotgun (WGS) entry which is preliminary data.</text>
</comment>
<evidence type="ECO:0000256" key="2">
    <source>
        <dbReference type="SAM" id="Phobius"/>
    </source>
</evidence>
<dbReference type="AlphaFoldDB" id="A0A7J6LUA5"/>
<evidence type="ECO:0000256" key="1">
    <source>
        <dbReference type="SAM" id="MobiDB-lite"/>
    </source>
</evidence>
<keyword evidence="2" id="KW-1133">Transmembrane helix</keyword>
<accession>A0A7J6LUA5</accession>
<keyword evidence="4" id="KW-1185">Reference proteome</keyword>
<protein>
    <submittedName>
        <fullName evidence="3">Uncharacterized protein</fullName>
    </submittedName>
</protein>
<dbReference type="Proteomes" id="UP000591131">
    <property type="component" value="Unassembled WGS sequence"/>
</dbReference>
<keyword evidence="2" id="KW-0812">Transmembrane</keyword>
<evidence type="ECO:0000313" key="4">
    <source>
        <dbReference type="Proteomes" id="UP000591131"/>
    </source>
</evidence>
<organism evidence="3 4">
    <name type="scientific">Perkinsus chesapeaki</name>
    <name type="common">Clam parasite</name>
    <name type="synonym">Perkinsus andrewsi</name>
    <dbReference type="NCBI Taxonomy" id="330153"/>
    <lineage>
        <taxon>Eukaryota</taxon>
        <taxon>Sar</taxon>
        <taxon>Alveolata</taxon>
        <taxon>Perkinsozoa</taxon>
        <taxon>Perkinsea</taxon>
        <taxon>Perkinsida</taxon>
        <taxon>Perkinsidae</taxon>
        <taxon>Perkinsus</taxon>
    </lineage>
</organism>
<gene>
    <name evidence="3" type="ORF">FOL47_006029</name>
</gene>
<dbReference type="OrthoDB" id="10346283at2759"/>
<name>A0A7J6LUA5_PERCH</name>
<feature type="region of interest" description="Disordered" evidence="1">
    <location>
        <begin position="1"/>
        <end position="22"/>
    </location>
</feature>
<feature type="transmembrane region" description="Helical" evidence="2">
    <location>
        <begin position="259"/>
        <end position="283"/>
    </location>
</feature>
<proteinExistence type="predicted"/>
<sequence>MPADSPQKSKSSEGMGDVPYRVPMSRDLEGSVYSDPPVIWTRIMPIKDDTFTWEQIYKGEASPPVSEQLPQDLDGHPFQGSTYIPLEPGCMVYLHPRGDRGLRFGGRYRPWALMVKPKCLEKQLFLVVFEMLFNKAMGLIAAAATVASFAYWFNFLLNDPFHLGWKTMDSRHVTFGHCQQFGLSVALSDVLALLPFFASHSLLARRSVKKAIGVFDEPYEQSVYFGVSSLTLAMSVYLWCPVSDCSSFNMTDVSLLKGVLWFGLSIIGMVLTTASSATVISLLGKKRQKKLVKTFPYSIHTLRTTCSWGCYELYSLSAVVLLEEADLRDPIVGFGKEYDKYAEEVNAFIPSRRALGCVFCR</sequence>
<feature type="transmembrane region" description="Helical" evidence="2">
    <location>
        <begin position="181"/>
        <end position="203"/>
    </location>
</feature>
<feature type="transmembrane region" description="Helical" evidence="2">
    <location>
        <begin position="223"/>
        <end position="239"/>
    </location>
</feature>
<feature type="transmembrane region" description="Helical" evidence="2">
    <location>
        <begin position="124"/>
        <end position="153"/>
    </location>
</feature>
<dbReference type="EMBL" id="JAAPAO010000334">
    <property type="protein sequence ID" value="KAF4662853.1"/>
    <property type="molecule type" value="Genomic_DNA"/>
</dbReference>